<dbReference type="InterPro" id="IPR035976">
    <property type="entry name" value="Sushi/SCR/CCP_sf"/>
</dbReference>
<proteinExistence type="predicted"/>
<evidence type="ECO:0008006" key="10">
    <source>
        <dbReference type="Google" id="ProtNLM"/>
    </source>
</evidence>
<dbReference type="InterPro" id="IPR013783">
    <property type="entry name" value="Ig-like_fold"/>
</dbReference>
<dbReference type="PROSITE" id="PS50923">
    <property type="entry name" value="SUSHI"/>
    <property type="match status" value="3"/>
</dbReference>
<dbReference type="InterPro" id="IPR051277">
    <property type="entry name" value="SEZ6_CSMD_C4BPB_Regulators"/>
</dbReference>
<dbReference type="SUPFAM" id="SSF57535">
    <property type="entry name" value="Complement control module/SCR domain"/>
    <property type="match status" value="3"/>
</dbReference>
<dbReference type="InterPro" id="IPR000436">
    <property type="entry name" value="Sushi_SCR_CCP_dom"/>
</dbReference>
<evidence type="ECO:0000256" key="4">
    <source>
        <dbReference type="PROSITE-ProRule" id="PRU00302"/>
    </source>
</evidence>
<keyword evidence="2" id="KW-0677">Repeat</keyword>
<comment type="caution">
    <text evidence="4">Lacks conserved residue(s) required for the propagation of feature annotation.</text>
</comment>
<evidence type="ECO:0000256" key="5">
    <source>
        <dbReference type="SAM" id="SignalP"/>
    </source>
</evidence>
<dbReference type="PROSITE" id="PS51257">
    <property type="entry name" value="PROKAR_LIPOPROTEIN"/>
    <property type="match status" value="1"/>
</dbReference>
<feature type="disulfide bond" evidence="4">
    <location>
        <begin position="305"/>
        <end position="332"/>
    </location>
</feature>
<reference evidence="8" key="1">
    <citation type="submission" date="2023-07" db="EMBL/GenBank/DDBJ databases">
        <title>Chromosome-level genome assembly of Artemia franciscana.</title>
        <authorList>
            <person name="Jo E."/>
        </authorList>
    </citation>
    <scope>NUCLEOTIDE SEQUENCE</scope>
    <source>
        <tissue evidence="8">Whole body</tissue>
    </source>
</reference>
<evidence type="ECO:0000256" key="2">
    <source>
        <dbReference type="ARBA" id="ARBA00022737"/>
    </source>
</evidence>
<dbReference type="InterPro" id="IPR007110">
    <property type="entry name" value="Ig-like_dom"/>
</dbReference>
<sequence length="511" mass="56883">MLEKHLSIVISMFFSLFSALTGSCELPDFELGTYSIENSLRNGQLFEVKFMTYLTGTNGSIPQTCKIKCVDNQWVGPFCTIQSGEGTTFQALLRGCHFPGISKQYLKISYRGKFINNKLSFDVENGETLFASCPPIGRKKLLGQSEIHCFGGRWSHPFPSCLPTATFDSLTDEGSPQLQFYDVSNNLYETPEGQLLVRPGAVVHIDCIFPRKVGVPQWTYTQKDRHYPTGWSMERNERDLNYRISVIYAKYEDTGIFTCATPHGHANSISLVVKDVSCSMAVDVVPPLFVNLSGVHAGQEAFYSCAEGYRLIGEYKATCLQSGNWSSPLPTCEVILCNIPESHDPRVDIRVTGLTLNSEAKFACPHGYKLYPNTTFALCTESGLWTVFPPICKEIICPPLLPPLNGYIEEGITHTVGEKVHFRCSKNYILRGKSVAVCKQSGDWSADTPFCVSTCKKPYDLFGSTSIEPRKARYLAEEKATVTCNNVKITISCRGYNEWQGNISPCLFSSP</sequence>
<evidence type="ECO:0000259" key="6">
    <source>
        <dbReference type="PROSITE" id="PS50835"/>
    </source>
</evidence>
<comment type="caution">
    <text evidence="8">The sequence shown here is derived from an EMBL/GenBank/DDBJ whole genome shotgun (WGS) entry which is preliminary data.</text>
</comment>
<dbReference type="EMBL" id="JAVRJZ010000014">
    <property type="protein sequence ID" value="KAK2713747.1"/>
    <property type="molecule type" value="Genomic_DNA"/>
</dbReference>
<evidence type="ECO:0000256" key="3">
    <source>
        <dbReference type="ARBA" id="ARBA00023157"/>
    </source>
</evidence>
<dbReference type="Gene3D" id="2.60.40.10">
    <property type="entry name" value="Immunoglobulins"/>
    <property type="match status" value="1"/>
</dbReference>
<dbReference type="Gene3D" id="2.10.70.10">
    <property type="entry name" value="Complement Module, domain 1"/>
    <property type="match status" value="3"/>
</dbReference>
<keyword evidence="4" id="KW-0768">Sushi</keyword>
<evidence type="ECO:0000313" key="9">
    <source>
        <dbReference type="Proteomes" id="UP001187531"/>
    </source>
</evidence>
<feature type="domain" description="Sushi" evidence="7">
    <location>
        <begin position="395"/>
        <end position="453"/>
    </location>
</feature>
<dbReference type="PANTHER" id="PTHR45656:SF4">
    <property type="entry name" value="PROTEIN CBR-CLEC-78"/>
    <property type="match status" value="1"/>
</dbReference>
<feature type="signal peptide" evidence="5">
    <location>
        <begin position="1"/>
        <end position="22"/>
    </location>
</feature>
<dbReference type="CDD" id="cd00033">
    <property type="entry name" value="CCP"/>
    <property type="match status" value="3"/>
</dbReference>
<dbReference type="PANTHER" id="PTHR45656">
    <property type="entry name" value="PROTEIN CBR-CLEC-78"/>
    <property type="match status" value="1"/>
</dbReference>
<feature type="domain" description="Ig-like" evidence="6">
    <location>
        <begin position="176"/>
        <end position="277"/>
    </location>
</feature>
<dbReference type="SMART" id="SM00032">
    <property type="entry name" value="CCP"/>
    <property type="match status" value="5"/>
</dbReference>
<feature type="domain" description="Sushi" evidence="7">
    <location>
        <begin position="276"/>
        <end position="334"/>
    </location>
</feature>
<dbReference type="AlphaFoldDB" id="A0AA88HZR6"/>
<keyword evidence="1 5" id="KW-0732">Signal</keyword>
<dbReference type="PROSITE" id="PS50835">
    <property type="entry name" value="IG_LIKE"/>
    <property type="match status" value="1"/>
</dbReference>
<keyword evidence="9" id="KW-1185">Reference proteome</keyword>
<feature type="chain" id="PRO_5041672798" description="Locomotion-related protein Hikaru genki" evidence="5">
    <location>
        <begin position="23"/>
        <end position="511"/>
    </location>
</feature>
<protein>
    <recommendedName>
        <fullName evidence="10">Locomotion-related protein Hikaru genki</fullName>
    </recommendedName>
</protein>
<organism evidence="8 9">
    <name type="scientific">Artemia franciscana</name>
    <name type="common">Brine shrimp</name>
    <name type="synonym">Artemia sanfranciscana</name>
    <dbReference type="NCBI Taxonomy" id="6661"/>
    <lineage>
        <taxon>Eukaryota</taxon>
        <taxon>Metazoa</taxon>
        <taxon>Ecdysozoa</taxon>
        <taxon>Arthropoda</taxon>
        <taxon>Crustacea</taxon>
        <taxon>Branchiopoda</taxon>
        <taxon>Anostraca</taxon>
        <taxon>Artemiidae</taxon>
        <taxon>Artemia</taxon>
    </lineage>
</organism>
<feature type="disulfide bond" evidence="4">
    <location>
        <begin position="424"/>
        <end position="451"/>
    </location>
</feature>
<feature type="domain" description="Sushi" evidence="7">
    <location>
        <begin position="335"/>
        <end position="394"/>
    </location>
</feature>
<accession>A0AA88HZR6</accession>
<dbReference type="SUPFAM" id="SSF48726">
    <property type="entry name" value="Immunoglobulin"/>
    <property type="match status" value="1"/>
</dbReference>
<keyword evidence="3 4" id="KW-1015">Disulfide bond</keyword>
<dbReference type="Proteomes" id="UP001187531">
    <property type="component" value="Unassembled WGS sequence"/>
</dbReference>
<dbReference type="Pfam" id="PF00084">
    <property type="entry name" value="Sushi"/>
    <property type="match status" value="2"/>
</dbReference>
<evidence type="ECO:0000313" key="8">
    <source>
        <dbReference type="EMBL" id="KAK2713747.1"/>
    </source>
</evidence>
<evidence type="ECO:0000259" key="7">
    <source>
        <dbReference type="PROSITE" id="PS50923"/>
    </source>
</evidence>
<evidence type="ECO:0000256" key="1">
    <source>
        <dbReference type="ARBA" id="ARBA00022729"/>
    </source>
</evidence>
<name>A0AA88HZR6_ARTSF</name>
<dbReference type="InterPro" id="IPR036179">
    <property type="entry name" value="Ig-like_dom_sf"/>
</dbReference>
<gene>
    <name evidence="8" type="ORF">QYM36_009583</name>
</gene>